<proteinExistence type="predicted"/>
<dbReference type="AlphaFoldDB" id="A0AAV7ICZ2"/>
<organism evidence="2 3">
    <name type="scientific">Cotesia glomerata</name>
    <name type="common">Lepidopteran parasitic wasp</name>
    <name type="synonym">Apanteles glomeratus</name>
    <dbReference type="NCBI Taxonomy" id="32391"/>
    <lineage>
        <taxon>Eukaryota</taxon>
        <taxon>Metazoa</taxon>
        <taxon>Ecdysozoa</taxon>
        <taxon>Arthropoda</taxon>
        <taxon>Hexapoda</taxon>
        <taxon>Insecta</taxon>
        <taxon>Pterygota</taxon>
        <taxon>Neoptera</taxon>
        <taxon>Endopterygota</taxon>
        <taxon>Hymenoptera</taxon>
        <taxon>Apocrita</taxon>
        <taxon>Ichneumonoidea</taxon>
        <taxon>Braconidae</taxon>
        <taxon>Microgastrinae</taxon>
        <taxon>Cotesia</taxon>
    </lineage>
</organism>
<keyword evidence="3" id="KW-1185">Reference proteome</keyword>
<reference evidence="2 3" key="1">
    <citation type="journal article" date="2021" name="J. Hered.">
        <title>A chromosome-level genome assembly of the parasitoid wasp, Cotesia glomerata (Hymenoptera: Braconidae).</title>
        <authorList>
            <person name="Pinto B.J."/>
            <person name="Weis J.J."/>
            <person name="Gamble T."/>
            <person name="Ode P.J."/>
            <person name="Paul R."/>
            <person name="Zaspel J.M."/>
        </authorList>
    </citation>
    <scope>NUCLEOTIDE SEQUENCE [LARGE SCALE GENOMIC DNA]</scope>
    <source>
        <strain evidence="2">CgM1</strain>
    </source>
</reference>
<feature type="non-terminal residue" evidence="2">
    <location>
        <position position="1"/>
    </location>
</feature>
<protein>
    <submittedName>
        <fullName evidence="2">Uncharacterized protein</fullName>
    </submittedName>
</protein>
<gene>
    <name evidence="2" type="ORF">KQX54_011170</name>
</gene>
<name>A0AAV7ICZ2_COTGL</name>
<dbReference type="Proteomes" id="UP000826195">
    <property type="component" value="Unassembled WGS sequence"/>
</dbReference>
<comment type="caution">
    <text evidence="2">The sequence shown here is derived from an EMBL/GenBank/DDBJ whole genome shotgun (WGS) entry which is preliminary data.</text>
</comment>
<evidence type="ECO:0000313" key="2">
    <source>
        <dbReference type="EMBL" id="KAH0549614.1"/>
    </source>
</evidence>
<feature type="region of interest" description="Disordered" evidence="1">
    <location>
        <begin position="1"/>
        <end position="20"/>
    </location>
</feature>
<evidence type="ECO:0000313" key="3">
    <source>
        <dbReference type="Proteomes" id="UP000826195"/>
    </source>
</evidence>
<sequence>LPAANDDNLFPDDNENNINEVNSLPHADIVTDNYLTEDNIMNEMIAPPSNQHTFIEIDAEPAPWIHEEYDEETMDREIWFDRILAKKFVKSYKGVKKKLNSGISVILS</sequence>
<accession>A0AAV7ICZ2</accession>
<dbReference type="EMBL" id="JAHXZJ010001864">
    <property type="protein sequence ID" value="KAH0549614.1"/>
    <property type="molecule type" value="Genomic_DNA"/>
</dbReference>
<evidence type="ECO:0000256" key="1">
    <source>
        <dbReference type="SAM" id="MobiDB-lite"/>
    </source>
</evidence>